<dbReference type="GO" id="GO:0006511">
    <property type="term" value="P:ubiquitin-dependent protein catabolic process"/>
    <property type="evidence" value="ECO:0007669"/>
    <property type="project" value="TreeGrafter"/>
</dbReference>
<organism evidence="4 5">
    <name type="scientific">Lachnellula suecica</name>
    <dbReference type="NCBI Taxonomy" id="602035"/>
    <lineage>
        <taxon>Eukaryota</taxon>
        <taxon>Fungi</taxon>
        <taxon>Dikarya</taxon>
        <taxon>Ascomycota</taxon>
        <taxon>Pezizomycotina</taxon>
        <taxon>Leotiomycetes</taxon>
        <taxon>Helotiales</taxon>
        <taxon>Lachnaceae</taxon>
        <taxon>Lachnellula</taxon>
    </lineage>
</organism>
<dbReference type="GO" id="GO:0005737">
    <property type="term" value="C:cytoplasm"/>
    <property type="evidence" value="ECO:0007669"/>
    <property type="project" value="TreeGrafter"/>
</dbReference>
<dbReference type="GO" id="GO:0008270">
    <property type="term" value="F:zinc ion binding"/>
    <property type="evidence" value="ECO:0007669"/>
    <property type="project" value="UniProtKB-KW"/>
</dbReference>
<protein>
    <submittedName>
        <fullName evidence="4">Putative RING finger membrane protein</fullName>
    </submittedName>
</protein>
<dbReference type="CDD" id="cd16473">
    <property type="entry name" value="RING-H2_RNF103"/>
    <property type="match status" value="1"/>
</dbReference>
<accession>A0A8T9C9A3</accession>
<dbReference type="InterPro" id="IPR013083">
    <property type="entry name" value="Znf_RING/FYVE/PHD"/>
</dbReference>
<evidence type="ECO:0000256" key="2">
    <source>
        <dbReference type="SAM" id="Phobius"/>
    </source>
</evidence>
<dbReference type="Pfam" id="PF13639">
    <property type="entry name" value="zf-RING_2"/>
    <property type="match status" value="1"/>
</dbReference>
<dbReference type="OrthoDB" id="21204at2759"/>
<evidence type="ECO:0000256" key="1">
    <source>
        <dbReference type="PROSITE-ProRule" id="PRU00175"/>
    </source>
</evidence>
<dbReference type="EMBL" id="QGMK01000908">
    <property type="protein sequence ID" value="TVY75936.1"/>
    <property type="molecule type" value="Genomic_DNA"/>
</dbReference>
<gene>
    <name evidence="4" type="ORF">LSUE1_G006444</name>
</gene>
<keyword evidence="5" id="KW-1185">Reference proteome</keyword>
<keyword evidence="2" id="KW-1133">Transmembrane helix</keyword>
<evidence type="ECO:0000313" key="4">
    <source>
        <dbReference type="EMBL" id="TVY75936.1"/>
    </source>
</evidence>
<comment type="caution">
    <text evidence="4">The sequence shown here is derived from an EMBL/GenBank/DDBJ whole genome shotgun (WGS) entry which is preliminary data.</text>
</comment>
<dbReference type="PANTHER" id="PTHR22765">
    <property type="entry name" value="RING FINGER AND PROTEASE ASSOCIATED DOMAIN-CONTAINING"/>
    <property type="match status" value="1"/>
</dbReference>
<evidence type="ECO:0000313" key="5">
    <source>
        <dbReference type="Proteomes" id="UP000469558"/>
    </source>
</evidence>
<dbReference type="GO" id="GO:0061630">
    <property type="term" value="F:ubiquitin protein ligase activity"/>
    <property type="evidence" value="ECO:0007669"/>
    <property type="project" value="TreeGrafter"/>
</dbReference>
<dbReference type="SMART" id="SM00184">
    <property type="entry name" value="RING"/>
    <property type="match status" value="1"/>
</dbReference>
<dbReference type="Gene3D" id="3.30.40.10">
    <property type="entry name" value="Zinc/RING finger domain, C3HC4 (zinc finger)"/>
    <property type="match status" value="1"/>
</dbReference>
<dbReference type="PROSITE" id="PS50089">
    <property type="entry name" value="ZF_RING_2"/>
    <property type="match status" value="1"/>
</dbReference>
<feature type="domain" description="RING-type" evidence="3">
    <location>
        <begin position="361"/>
        <end position="404"/>
    </location>
</feature>
<dbReference type="AlphaFoldDB" id="A0A8T9C9A3"/>
<name>A0A8T9C9A3_9HELO</name>
<proteinExistence type="predicted"/>
<keyword evidence="2" id="KW-0812">Transmembrane</keyword>
<dbReference type="Proteomes" id="UP000469558">
    <property type="component" value="Unassembled WGS sequence"/>
</dbReference>
<sequence>LLFPNEEWGEAWGNTTTEAQLQAVISQVSPKISFYQDLQDNLQTLSIQNADRSGTDSGFLYVPDIVETDACYNISKEYIPANVTRQASLPPTDFTLIAIAPWISAECTRAWMHAAREDPNRAFIFYLPNNETTAPPPPTSPVWDLGDGGDWKTKNQYPVYVVPGYYGERLVYELSLYSGNLTSVPYGHEISELPGIDPRYYVRLYTDISNANATTLPQFWVFLLLVIVVLVMILGCTSAAMHLIQRRRRYSLRRRVASGEVNLEAMGIKRLTVPQDCIDLIPLFIYNSESEKSLPFSQLHKRGISATTMERHVLRHDSASSNQTSQPISGDFGETVLVDDSISTPDSVLVHKFLPYSQPTCPICLDDYESGVTEIRELSCGHIFHPECIDTFLGSSSSLCPLCKKSALPLGYCPERITYAMVRRERNLRKLRSRITEDGGHADDSSPVWIQIKRLTLQLRNNIFATQPNRESSSAPQTPLFEQRPVLMTSALPCQPQPSVLGHQVARGPTRREAVEQRIRDIAASQSPIQDPDIAYGRQRHPQWRRTLSKAFPGFT</sequence>
<keyword evidence="1" id="KW-0479">Metal-binding</keyword>
<feature type="transmembrane region" description="Helical" evidence="2">
    <location>
        <begin position="219"/>
        <end position="244"/>
    </location>
</feature>
<dbReference type="PANTHER" id="PTHR22765:SF413">
    <property type="entry name" value="FINGER DOMAIN PROTEIN, PUTATIVE (AFU_ORTHOLOGUE AFUA_1G04600)-RELATED"/>
    <property type="match status" value="1"/>
</dbReference>
<keyword evidence="1" id="KW-0862">Zinc</keyword>
<dbReference type="SUPFAM" id="SSF57850">
    <property type="entry name" value="RING/U-box"/>
    <property type="match status" value="1"/>
</dbReference>
<evidence type="ECO:0000259" key="3">
    <source>
        <dbReference type="PROSITE" id="PS50089"/>
    </source>
</evidence>
<feature type="non-terminal residue" evidence="4">
    <location>
        <position position="1"/>
    </location>
</feature>
<reference evidence="4 5" key="1">
    <citation type="submission" date="2018-05" db="EMBL/GenBank/DDBJ databases">
        <title>Genome sequencing and assembly of the regulated plant pathogen Lachnellula willkommii and related sister species for the development of diagnostic species identification markers.</title>
        <authorList>
            <person name="Giroux E."/>
            <person name="Bilodeau G."/>
        </authorList>
    </citation>
    <scope>NUCLEOTIDE SEQUENCE [LARGE SCALE GENOMIC DNA]</scope>
    <source>
        <strain evidence="4 5">CBS 268.59</strain>
    </source>
</reference>
<dbReference type="InterPro" id="IPR001841">
    <property type="entry name" value="Znf_RING"/>
</dbReference>
<dbReference type="InterPro" id="IPR051826">
    <property type="entry name" value="E3_ubiquitin-ligase_domain"/>
</dbReference>
<keyword evidence="2" id="KW-0472">Membrane</keyword>
<keyword evidence="1" id="KW-0863">Zinc-finger</keyword>